<keyword evidence="1" id="KW-0378">Hydrolase</keyword>
<protein>
    <recommendedName>
        <fullName evidence="1">Ribonuclease H</fullName>
        <ecNumber evidence="1">3.1.26.4</ecNumber>
    </recommendedName>
</protein>
<feature type="domain" description="RNase H type-1" evidence="3">
    <location>
        <begin position="63"/>
        <end position="198"/>
    </location>
</feature>
<dbReference type="InterPro" id="IPR009027">
    <property type="entry name" value="Ribosomal_bL9/RNase_H1_N"/>
</dbReference>
<dbReference type="GO" id="GO:0004523">
    <property type="term" value="F:RNA-DNA hybrid ribonuclease activity"/>
    <property type="evidence" value="ECO:0007669"/>
    <property type="project" value="UniProtKB-UniRule"/>
</dbReference>
<sequence>MVWEGIEPGIYETWNECKKQIDRFNRPLYKSFFSCEEAEEAYKSDPKLYIRRKICKKKDTLNEIDYHSLSVDAACSGNPGNMEYRGVYTKTKEEVFHSGPFQEGTNNIGEFLAIVHGLIWLKQQKFSMPIYSDSKIAIIWVQNKKCRTKLELCKNNKPIFDLIERAEKWLKNNSYITRILKWNTKKWGEIFADFNRKK</sequence>
<comment type="function">
    <text evidence="1">Endonuclease that specifically degrades the RNA of RNA-DNA hybrids.</text>
</comment>
<comment type="cofactor">
    <cofactor evidence="2">
        <name>Mn(2+)</name>
        <dbReference type="ChEBI" id="CHEBI:29035"/>
    </cofactor>
    <cofactor evidence="2">
        <name>Mg(2+)</name>
        <dbReference type="ChEBI" id="CHEBI:18420"/>
    </cofactor>
    <text evidence="2">Binds 2 metal ions per subunit. Manganese or magnesium.</text>
</comment>
<dbReference type="SUPFAM" id="SSF53098">
    <property type="entry name" value="Ribonuclease H-like"/>
    <property type="match status" value="1"/>
</dbReference>
<reference evidence="5" key="1">
    <citation type="journal article" date="2008" name="Science">
        <title>Genome of an endosymbiont coupling N2 fixation to cellulolysis within RT protist cells in termite gut.</title>
        <authorList>
            <person name="Hongoh Y."/>
            <person name="Sharma V.K."/>
            <person name="Prakash T."/>
            <person name="Noda S."/>
            <person name="Toh H."/>
            <person name="Taylor T.D."/>
            <person name="Kudo T."/>
            <person name="Sakaki Y."/>
            <person name="Toyoda A."/>
            <person name="Hattori M."/>
            <person name="Ohkuma M."/>
        </authorList>
    </citation>
    <scope>NUCLEOTIDE SEQUENCE [LARGE SCALE GENOMIC DNA]</scope>
</reference>
<comment type="similarity">
    <text evidence="1">Belongs to the RNase H family.</text>
</comment>
<evidence type="ECO:0000313" key="4">
    <source>
        <dbReference type="EMBL" id="BAG83392.1"/>
    </source>
</evidence>
<dbReference type="Gene3D" id="3.40.970.10">
    <property type="entry name" value="Ribonuclease H1, N-terminal domain"/>
    <property type="match status" value="1"/>
</dbReference>
<evidence type="ECO:0000313" key="5">
    <source>
        <dbReference type="Proteomes" id="UP000000723"/>
    </source>
</evidence>
<dbReference type="GO" id="GO:0003676">
    <property type="term" value="F:nucleic acid binding"/>
    <property type="evidence" value="ECO:0007669"/>
    <property type="project" value="UniProtKB-UniRule"/>
</dbReference>
<dbReference type="PROSITE" id="PS50879">
    <property type="entry name" value="RNASE_H_1"/>
    <property type="match status" value="1"/>
</dbReference>
<accession>B6YQC0</accession>
<dbReference type="eggNOG" id="COG0328">
    <property type="taxonomic scope" value="Bacteria"/>
</dbReference>
<name>B6YQC0_AZOPC</name>
<keyword evidence="1 2" id="KW-0460">Magnesium</keyword>
<dbReference type="InterPro" id="IPR011320">
    <property type="entry name" value="RNase_H1_N"/>
</dbReference>
<keyword evidence="2" id="KW-0464">Manganese</keyword>
<feature type="binding site" evidence="2">
    <location>
        <position position="133"/>
    </location>
    <ligand>
        <name>Mg(2+)</name>
        <dbReference type="ChEBI" id="CHEBI:18420"/>
        <label>2</label>
    </ligand>
</feature>
<keyword evidence="1" id="KW-0540">Nuclease</keyword>
<dbReference type="AlphaFoldDB" id="B6YQC0"/>
<dbReference type="OrthoDB" id="9811552at2"/>
<evidence type="ECO:0000256" key="1">
    <source>
        <dbReference type="PIRNR" id="PIRNR037839"/>
    </source>
</evidence>
<dbReference type="SUPFAM" id="SSF55658">
    <property type="entry name" value="L9 N-domain-like"/>
    <property type="match status" value="1"/>
</dbReference>
<dbReference type="GO" id="GO:0046872">
    <property type="term" value="F:metal ion binding"/>
    <property type="evidence" value="ECO:0007669"/>
    <property type="project" value="UniProtKB-KW"/>
</dbReference>
<dbReference type="GO" id="GO:0005737">
    <property type="term" value="C:cytoplasm"/>
    <property type="evidence" value="ECO:0007669"/>
    <property type="project" value="UniProtKB-SubCell"/>
</dbReference>
<dbReference type="InterPro" id="IPR036397">
    <property type="entry name" value="RNaseH_sf"/>
</dbReference>
<dbReference type="RefSeq" id="WP_012573153.1">
    <property type="nucleotide sequence ID" value="NC_011565.1"/>
</dbReference>
<dbReference type="InterPro" id="IPR017290">
    <property type="entry name" value="RNase_H_bac"/>
</dbReference>
<evidence type="ECO:0000256" key="2">
    <source>
        <dbReference type="PIRSR" id="PIRSR037839-1"/>
    </source>
</evidence>
<dbReference type="PIRSF" id="PIRSF037839">
    <property type="entry name" value="Ribonuclease_H"/>
    <property type="match status" value="1"/>
</dbReference>
<keyword evidence="5" id="KW-1185">Reference proteome</keyword>
<dbReference type="Pfam" id="PF00075">
    <property type="entry name" value="RNase_H"/>
    <property type="match status" value="1"/>
</dbReference>
<proteinExistence type="inferred from homology"/>
<dbReference type="HOGENOM" id="CLU_080985_1_0_10"/>
<comment type="subcellular location">
    <subcellularLocation>
        <location evidence="1">Cytoplasm</location>
    </subcellularLocation>
</comment>
<dbReference type="KEGG" id="aps:CFPG_129"/>
<feature type="binding site" evidence="2">
    <location>
        <position position="110"/>
    </location>
    <ligand>
        <name>Mg(2+)</name>
        <dbReference type="ChEBI" id="CHEBI:18420"/>
        <label>2</label>
    </ligand>
</feature>
<organism evidence="4 5">
    <name type="scientific">Azobacteroides pseudotrichonymphae genomovar. CFP2</name>
    <dbReference type="NCBI Taxonomy" id="511995"/>
    <lineage>
        <taxon>Bacteria</taxon>
        <taxon>Pseudomonadati</taxon>
        <taxon>Bacteroidota</taxon>
        <taxon>Bacteroidia</taxon>
        <taxon>Bacteroidales</taxon>
        <taxon>Candidatus Azobacteroides</taxon>
    </lineage>
</organism>
<dbReference type="Pfam" id="PF01693">
    <property type="entry name" value="Cauli_VI"/>
    <property type="match status" value="1"/>
</dbReference>
<keyword evidence="1" id="KW-0963">Cytoplasm</keyword>
<dbReference type="InterPro" id="IPR002156">
    <property type="entry name" value="RNaseH_domain"/>
</dbReference>
<dbReference type="Gene3D" id="3.30.420.10">
    <property type="entry name" value="Ribonuclease H-like superfamily/Ribonuclease H"/>
    <property type="match status" value="1"/>
</dbReference>
<dbReference type="Proteomes" id="UP000000723">
    <property type="component" value="Chromosome"/>
</dbReference>
<dbReference type="EMBL" id="AP010656">
    <property type="protein sequence ID" value="BAG83392.1"/>
    <property type="molecule type" value="Genomic_DNA"/>
</dbReference>
<feature type="binding site" evidence="2">
    <location>
        <position position="72"/>
    </location>
    <ligand>
        <name>Mg(2+)</name>
        <dbReference type="ChEBI" id="CHEBI:18420"/>
        <label>1</label>
    </ligand>
</feature>
<dbReference type="eggNOG" id="COG3341">
    <property type="taxonomic scope" value="Bacteria"/>
</dbReference>
<keyword evidence="1" id="KW-0255">Endonuclease</keyword>
<comment type="catalytic activity">
    <reaction evidence="1">
        <text>Endonucleolytic cleavage to 5'-phosphomonoester.</text>
        <dbReference type="EC" id="3.1.26.4"/>
    </reaction>
</comment>
<dbReference type="EC" id="3.1.26.4" evidence="1"/>
<dbReference type="InterPro" id="IPR012337">
    <property type="entry name" value="RNaseH-like_sf"/>
</dbReference>
<evidence type="ECO:0000259" key="3">
    <source>
        <dbReference type="PROSITE" id="PS50879"/>
    </source>
</evidence>
<dbReference type="InterPro" id="IPR037056">
    <property type="entry name" value="RNase_H1_N_sf"/>
</dbReference>
<gene>
    <name evidence="4" type="ordered locus">CFPG_129</name>
</gene>
<keyword evidence="1 2" id="KW-0479">Metal-binding</keyword>
<feature type="binding site" evidence="2">
    <location>
        <position position="193"/>
    </location>
    <ligand>
        <name>Mg(2+)</name>
        <dbReference type="ChEBI" id="CHEBI:18420"/>
        <label>1</label>
    </ligand>
</feature>